<dbReference type="PANTHER" id="PTHR22835">
    <property type="entry name" value="ZINC FINGER FYVE DOMAIN CONTAINING PROTEIN"/>
    <property type="match status" value="1"/>
</dbReference>
<dbReference type="Proteomes" id="UP001479436">
    <property type="component" value="Unassembled WGS sequence"/>
</dbReference>
<protein>
    <submittedName>
        <fullName evidence="3">Uncharacterized protein</fullName>
    </submittedName>
</protein>
<comment type="similarity">
    <text evidence="1">Belongs to the 'GDSL' lipolytic enzyme family.</text>
</comment>
<dbReference type="Pfam" id="PF00657">
    <property type="entry name" value="Lipase_GDSL"/>
    <property type="match status" value="1"/>
</dbReference>
<name>A0ABR2WQ61_9FUNG</name>
<dbReference type="InterPro" id="IPR036514">
    <property type="entry name" value="SGNH_hydro_sf"/>
</dbReference>
<reference evidence="3 4" key="1">
    <citation type="submission" date="2023-04" db="EMBL/GenBank/DDBJ databases">
        <title>Genome of Basidiobolus ranarum AG-B5.</title>
        <authorList>
            <person name="Stajich J.E."/>
            <person name="Carter-House D."/>
            <person name="Gryganskyi A."/>
        </authorList>
    </citation>
    <scope>NUCLEOTIDE SEQUENCE [LARGE SCALE GENOMIC DNA]</scope>
    <source>
        <strain evidence="3 4">AG-B5</strain>
    </source>
</reference>
<dbReference type="EMBL" id="JASJQH010000593">
    <property type="protein sequence ID" value="KAK9763621.1"/>
    <property type="molecule type" value="Genomic_DNA"/>
</dbReference>
<evidence type="ECO:0000256" key="2">
    <source>
        <dbReference type="SAM" id="SignalP"/>
    </source>
</evidence>
<gene>
    <name evidence="3" type="ORF">K7432_009525</name>
</gene>
<sequence length="297" mass="33334">MTLYKLIGISLASSALCAAYYADRRESGRFDTVVLFGDSYSDVGNTYKLSKGTYPPPHYYNGRFSDGPLWSEYIQELTDAEVLNYAYGGATVNNNVLQGYSGFDSDIAVPSIADQIEMHRDFLANNSNELYGRKFLYVITASGNDYNFGGPTLTPESVATNIYETSKVLFEPPFAGVHFLFTNSAFDHQAFYMQSNVTIQNLALVTRVRHNQHLSNLIRNSGQVNAQIFDMNAFLENELSSSDYEDSSTSCTQSLILRDILPKICKNPEKKVYWDQYHLTTAAHRNLAHAIFEAVFS</sequence>
<comment type="caution">
    <text evidence="3">The sequence shown here is derived from an EMBL/GenBank/DDBJ whole genome shotgun (WGS) entry which is preliminary data.</text>
</comment>
<keyword evidence="2" id="KW-0732">Signal</keyword>
<evidence type="ECO:0000256" key="1">
    <source>
        <dbReference type="ARBA" id="ARBA00008668"/>
    </source>
</evidence>
<dbReference type="Gene3D" id="3.40.50.1110">
    <property type="entry name" value="SGNH hydrolase"/>
    <property type="match status" value="1"/>
</dbReference>
<accession>A0ABR2WQ61</accession>
<dbReference type="InterPro" id="IPR001087">
    <property type="entry name" value="GDSL"/>
</dbReference>
<proteinExistence type="inferred from homology"/>
<feature type="chain" id="PRO_5045948886" evidence="2">
    <location>
        <begin position="18"/>
        <end position="297"/>
    </location>
</feature>
<dbReference type="SUPFAM" id="SSF52266">
    <property type="entry name" value="SGNH hydrolase"/>
    <property type="match status" value="1"/>
</dbReference>
<evidence type="ECO:0000313" key="3">
    <source>
        <dbReference type="EMBL" id="KAK9763621.1"/>
    </source>
</evidence>
<organism evidence="3 4">
    <name type="scientific">Basidiobolus ranarum</name>
    <dbReference type="NCBI Taxonomy" id="34480"/>
    <lineage>
        <taxon>Eukaryota</taxon>
        <taxon>Fungi</taxon>
        <taxon>Fungi incertae sedis</taxon>
        <taxon>Zoopagomycota</taxon>
        <taxon>Entomophthoromycotina</taxon>
        <taxon>Basidiobolomycetes</taxon>
        <taxon>Basidiobolales</taxon>
        <taxon>Basidiobolaceae</taxon>
        <taxon>Basidiobolus</taxon>
    </lineage>
</organism>
<keyword evidence="4" id="KW-1185">Reference proteome</keyword>
<dbReference type="PANTHER" id="PTHR22835:SF659">
    <property type="entry name" value="GDSL LIPASE_ACYLHYDROLASE, PUTATIVE (AFU_ORTHOLOGUE AFUA_2G00510)-RELATED"/>
    <property type="match status" value="1"/>
</dbReference>
<evidence type="ECO:0000313" key="4">
    <source>
        <dbReference type="Proteomes" id="UP001479436"/>
    </source>
</evidence>
<feature type="signal peptide" evidence="2">
    <location>
        <begin position="1"/>
        <end position="17"/>
    </location>
</feature>